<evidence type="ECO:0000313" key="4">
    <source>
        <dbReference type="Proteomes" id="UP000327118"/>
    </source>
</evidence>
<reference evidence="4" key="1">
    <citation type="submission" date="2019-04" db="EMBL/GenBank/DDBJ databases">
        <title>Friends and foes A comparative genomics studyof 23 Aspergillus species from section Flavi.</title>
        <authorList>
            <consortium name="DOE Joint Genome Institute"/>
            <person name="Kjaerbolling I."/>
            <person name="Vesth T."/>
            <person name="Frisvad J.C."/>
            <person name="Nybo J.L."/>
            <person name="Theobald S."/>
            <person name="Kildgaard S."/>
            <person name="Isbrandt T."/>
            <person name="Kuo A."/>
            <person name="Sato A."/>
            <person name="Lyhne E.K."/>
            <person name="Kogle M.E."/>
            <person name="Wiebenga A."/>
            <person name="Kun R.S."/>
            <person name="Lubbers R.J."/>
            <person name="Makela M.R."/>
            <person name="Barry K."/>
            <person name="Chovatia M."/>
            <person name="Clum A."/>
            <person name="Daum C."/>
            <person name="Haridas S."/>
            <person name="He G."/>
            <person name="LaButti K."/>
            <person name="Lipzen A."/>
            <person name="Mondo S."/>
            <person name="Riley R."/>
            <person name="Salamov A."/>
            <person name="Simmons B.A."/>
            <person name="Magnuson J.K."/>
            <person name="Henrissat B."/>
            <person name="Mortensen U.H."/>
            <person name="Larsen T.O."/>
            <person name="Devries R.P."/>
            <person name="Grigoriev I.V."/>
            <person name="Machida M."/>
            <person name="Baker S.E."/>
            <person name="Andersen M.R."/>
        </authorList>
    </citation>
    <scope>NUCLEOTIDE SEQUENCE [LARGE SCALE GENOMIC DNA]</scope>
    <source>
        <strain evidence="4">CBS 553.77</strain>
    </source>
</reference>
<feature type="compositionally biased region" description="Basic and acidic residues" evidence="1">
    <location>
        <begin position="490"/>
        <end position="499"/>
    </location>
</feature>
<organism evidence="3 4">
    <name type="scientific">Aspergillus coremiiformis</name>
    <dbReference type="NCBI Taxonomy" id="138285"/>
    <lineage>
        <taxon>Eukaryota</taxon>
        <taxon>Fungi</taxon>
        <taxon>Dikarya</taxon>
        <taxon>Ascomycota</taxon>
        <taxon>Pezizomycotina</taxon>
        <taxon>Eurotiomycetes</taxon>
        <taxon>Eurotiomycetidae</taxon>
        <taxon>Eurotiales</taxon>
        <taxon>Aspergillaceae</taxon>
        <taxon>Aspergillus</taxon>
        <taxon>Aspergillus subgen. Circumdati</taxon>
    </lineage>
</organism>
<dbReference type="PANTHER" id="PTHR39611:SF1">
    <property type="entry name" value="HYDROXYPROLINE-RICH GLYCOPROTEIN DZ-HRGP"/>
    <property type="match status" value="1"/>
</dbReference>
<feature type="compositionally biased region" description="Low complexity" evidence="1">
    <location>
        <begin position="438"/>
        <end position="447"/>
    </location>
</feature>
<evidence type="ECO:0000313" key="3">
    <source>
        <dbReference type="EMBL" id="KAE8355308.1"/>
    </source>
</evidence>
<feature type="compositionally biased region" description="Polar residues" evidence="1">
    <location>
        <begin position="1"/>
        <end position="33"/>
    </location>
</feature>
<feature type="compositionally biased region" description="Basic and acidic residues" evidence="1">
    <location>
        <begin position="221"/>
        <end position="233"/>
    </location>
</feature>
<protein>
    <recommendedName>
        <fullName evidence="2">DUF7514 domain-containing protein</fullName>
    </recommendedName>
</protein>
<proteinExistence type="predicted"/>
<gene>
    <name evidence="3" type="ORF">BDV28DRAFT_129320</name>
</gene>
<sequence length="672" mass="75973">MAYDGYQNNSAPYYQTGNGDQMTSNEYRASSYTPPYPSQYGPDRLNMPQPQVPPAPPAPPQAPVSPYAEPQPLPQPNTWQQPYDGRINEAVNSAFHKANTTTYLSPEVLTQITATVIQQLKETGLENLQSDQYLPPRPPPRPPKQWANGQPTAFPSDFTPSPAVATQDTSSPSPHATYDYTPYQSRPPSTGYSASPHPQPRASPAPSSERRASPTSQMSDHSQKVDSRPKPPSREATVTELTTLERIWGTLFEDGEPTKKLSQFLRGIAVHLIEDYEPKNSLVVLPGKLQQFYEETRVPGDYYPWQMIFDDNTSHISRLFREVKAEHHLVQKEGKLEERPEIPGLTPRGFEKWATLMIQVNPETEYKRLQKAVLNMPISNPDNKKERFPKEIPQSLFPFEKILNLALQKELKKSIERHCMLDVDEEFEKVKPPHHDSAATAADSAPSYSERERKSYQASVADGDEEEIEILSRPIERERKPYTAQPGGGKEYDDFPETARRHKASFSTGSIPRDSPAPSEPRASESQGPDPTYLRPSTTQHSKTDMGQSRSPSRGARAGGDYRHSESDLLGYNGSSRYARDDDYYNRFGASTSAGDILDDSRLYRHTGRDEDWGLYEALREREKEREKNKYNNYIPQRSSWDGEEYYRDALDSQGGPVGSTGGYDYKMYGYK</sequence>
<name>A0A5N6ZCX0_9EURO</name>
<dbReference type="EMBL" id="ML739055">
    <property type="protein sequence ID" value="KAE8355308.1"/>
    <property type="molecule type" value="Genomic_DNA"/>
</dbReference>
<evidence type="ECO:0000256" key="1">
    <source>
        <dbReference type="SAM" id="MobiDB-lite"/>
    </source>
</evidence>
<dbReference type="Pfam" id="PF24355">
    <property type="entry name" value="DUF7514"/>
    <property type="match status" value="1"/>
</dbReference>
<evidence type="ECO:0000259" key="2">
    <source>
        <dbReference type="Pfam" id="PF24355"/>
    </source>
</evidence>
<accession>A0A5N6ZCX0</accession>
<dbReference type="PANTHER" id="PTHR39611">
    <property type="entry name" value="HYDROXYPROLINE-RICH GLYCOPROTEIN DZ-HRGP-RELATED"/>
    <property type="match status" value="1"/>
</dbReference>
<feature type="compositionally biased region" description="Polar residues" evidence="1">
    <location>
        <begin position="164"/>
        <end position="174"/>
    </location>
</feature>
<dbReference type="AlphaFoldDB" id="A0A5N6ZCX0"/>
<feature type="compositionally biased region" description="Polar residues" evidence="1">
    <location>
        <begin position="535"/>
        <end position="552"/>
    </location>
</feature>
<feature type="compositionally biased region" description="Pro residues" evidence="1">
    <location>
        <begin position="50"/>
        <end position="75"/>
    </location>
</feature>
<dbReference type="OrthoDB" id="5413703at2759"/>
<keyword evidence="4" id="KW-1185">Reference proteome</keyword>
<feature type="region of interest" description="Disordered" evidence="1">
    <location>
        <begin position="129"/>
        <end position="236"/>
    </location>
</feature>
<feature type="domain" description="DUF7514" evidence="2">
    <location>
        <begin position="251"/>
        <end position="400"/>
    </location>
</feature>
<dbReference type="InterPro" id="IPR055936">
    <property type="entry name" value="DUF7514"/>
</dbReference>
<feature type="region of interest" description="Disordered" evidence="1">
    <location>
        <begin position="1"/>
        <end position="91"/>
    </location>
</feature>
<dbReference type="Proteomes" id="UP000327118">
    <property type="component" value="Unassembled WGS sequence"/>
</dbReference>
<feature type="compositionally biased region" description="Polar residues" evidence="1">
    <location>
        <begin position="182"/>
        <end position="192"/>
    </location>
</feature>
<feature type="compositionally biased region" description="Low complexity" evidence="1">
    <location>
        <begin position="512"/>
        <end position="526"/>
    </location>
</feature>
<feature type="region of interest" description="Disordered" evidence="1">
    <location>
        <begin position="429"/>
        <end position="582"/>
    </location>
</feature>